<organism evidence="9 10">
    <name type="scientific">Halosaccharopolyspora lacisalsi</name>
    <dbReference type="NCBI Taxonomy" id="1000566"/>
    <lineage>
        <taxon>Bacteria</taxon>
        <taxon>Bacillati</taxon>
        <taxon>Actinomycetota</taxon>
        <taxon>Actinomycetes</taxon>
        <taxon>Pseudonocardiales</taxon>
        <taxon>Pseudonocardiaceae</taxon>
        <taxon>Halosaccharopolyspora</taxon>
    </lineage>
</organism>
<evidence type="ECO:0000256" key="3">
    <source>
        <dbReference type="ARBA" id="ARBA00022793"/>
    </source>
</evidence>
<evidence type="ECO:0000256" key="6">
    <source>
        <dbReference type="ARBA" id="ARBA00049157"/>
    </source>
</evidence>
<dbReference type="HAMAP" id="MF_01215">
    <property type="entry name" value="OMPdecase_type2"/>
    <property type="match status" value="1"/>
</dbReference>
<proteinExistence type="inferred from homology"/>
<dbReference type="Proteomes" id="UP000569329">
    <property type="component" value="Unassembled WGS sequence"/>
</dbReference>
<dbReference type="GO" id="GO:0006207">
    <property type="term" value="P:'de novo' pyrimidine nucleobase biosynthetic process"/>
    <property type="evidence" value="ECO:0007669"/>
    <property type="project" value="InterPro"/>
</dbReference>
<dbReference type="UniPathway" id="UPA00070">
    <property type="reaction ID" value="UER00120"/>
</dbReference>
<evidence type="ECO:0000256" key="4">
    <source>
        <dbReference type="ARBA" id="ARBA00022975"/>
    </source>
</evidence>
<keyword evidence="5 7" id="KW-0456">Lyase</keyword>
<dbReference type="EC" id="4.1.1.23" evidence="7"/>
<dbReference type="InterPro" id="IPR011060">
    <property type="entry name" value="RibuloseP-bd_barrel"/>
</dbReference>
<keyword evidence="3 7" id="KW-0210">Decarboxylase</keyword>
<protein>
    <recommendedName>
        <fullName evidence="7">Orotidine 5'-phosphate decarboxylase</fullName>
        <ecNumber evidence="7">4.1.1.23</ecNumber>
    </recommendedName>
    <alternativeName>
        <fullName evidence="7">OMP decarboxylase</fullName>
        <shortName evidence="7">OMPDCase</shortName>
        <shortName evidence="7">OMPdecase</shortName>
    </alternativeName>
</protein>
<name>A0A839DW42_9PSEU</name>
<dbReference type="SMART" id="SM00934">
    <property type="entry name" value="OMPdecase"/>
    <property type="match status" value="1"/>
</dbReference>
<comment type="catalytic activity">
    <reaction evidence="6 7">
        <text>orotidine 5'-phosphate + H(+) = UMP + CO2</text>
        <dbReference type="Rhea" id="RHEA:11596"/>
        <dbReference type="ChEBI" id="CHEBI:15378"/>
        <dbReference type="ChEBI" id="CHEBI:16526"/>
        <dbReference type="ChEBI" id="CHEBI:57538"/>
        <dbReference type="ChEBI" id="CHEBI:57865"/>
        <dbReference type="EC" id="4.1.1.23"/>
    </reaction>
</comment>
<comment type="pathway">
    <text evidence="1 7">Pyrimidine metabolism; UMP biosynthesis via de novo pathway; UMP from orotate: step 2/2.</text>
</comment>
<evidence type="ECO:0000256" key="5">
    <source>
        <dbReference type="ARBA" id="ARBA00023239"/>
    </source>
</evidence>
<dbReference type="EMBL" id="JACGWZ010000001">
    <property type="protein sequence ID" value="MBA8823535.1"/>
    <property type="molecule type" value="Genomic_DNA"/>
</dbReference>
<feature type="domain" description="Orotidine 5'-phosphate decarboxylase" evidence="8">
    <location>
        <begin position="21"/>
        <end position="267"/>
    </location>
</feature>
<sequence>MTTVRAGFGKRLQDAMAARGPLCVGIDPHPALLQAWGLDETPASLERFAMTAVEALAGEVAVLKPQSAFFEIYGSAGVAVLERVIAEARQAGALVVLDVKRGDIGSTMTAYANAYLDEHSPLAADAMTVSPYLGYGSLAPALGIAEQTGRGVIVLARTSNPEGAGLQRAVNQEERSVAQSIVDAAAESNAGADPMGYVGVVVGATLRGGELDLSALNGPILAPGLGAQGGSVQGLRAVFGSALPHVLPAAAREVLRHGPGVADLRTAAHRFRDDLVAVFNA</sequence>
<dbReference type="CDD" id="cd04725">
    <property type="entry name" value="OMP_decarboxylase_like"/>
    <property type="match status" value="1"/>
</dbReference>
<comment type="similarity">
    <text evidence="2 7">Belongs to the OMP decarboxylase family. Type 2 subfamily.</text>
</comment>
<dbReference type="GO" id="GO:0044205">
    <property type="term" value="P:'de novo' UMP biosynthetic process"/>
    <property type="evidence" value="ECO:0007669"/>
    <property type="project" value="UniProtKB-UniRule"/>
</dbReference>
<dbReference type="PROSITE" id="PS00156">
    <property type="entry name" value="OMPDECASE"/>
    <property type="match status" value="1"/>
</dbReference>
<accession>A0A839DW42</accession>
<dbReference type="InterPro" id="IPR013785">
    <property type="entry name" value="Aldolase_TIM"/>
</dbReference>
<dbReference type="InterPro" id="IPR011995">
    <property type="entry name" value="OMPdecase_type-2"/>
</dbReference>
<dbReference type="NCBIfam" id="TIGR02127">
    <property type="entry name" value="pyrF_sub2"/>
    <property type="match status" value="1"/>
</dbReference>
<keyword evidence="4 7" id="KW-0665">Pyrimidine biosynthesis</keyword>
<gene>
    <name evidence="7" type="primary">pyrF</name>
    <name evidence="9" type="ORF">FHX42_000864</name>
</gene>
<evidence type="ECO:0000256" key="2">
    <source>
        <dbReference type="ARBA" id="ARBA00008847"/>
    </source>
</evidence>
<evidence type="ECO:0000259" key="8">
    <source>
        <dbReference type="SMART" id="SM00934"/>
    </source>
</evidence>
<feature type="active site" description="Proton donor" evidence="7">
    <location>
        <position position="100"/>
    </location>
</feature>
<dbReference type="PANTHER" id="PTHR43375:SF1">
    <property type="entry name" value="OROTIDINE 5'-PHOSPHATE DECARBOXYLASE"/>
    <property type="match status" value="1"/>
</dbReference>
<dbReference type="PANTHER" id="PTHR43375">
    <property type="entry name" value="OROTIDINE 5'-PHOSPHATE DECARBOXYLASE"/>
    <property type="match status" value="1"/>
</dbReference>
<dbReference type="AlphaFoldDB" id="A0A839DW42"/>
<dbReference type="Gene3D" id="3.20.20.70">
    <property type="entry name" value="Aldolase class I"/>
    <property type="match status" value="1"/>
</dbReference>
<dbReference type="Pfam" id="PF00215">
    <property type="entry name" value="OMPdecase"/>
    <property type="match status" value="1"/>
</dbReference>
<reference evidence="9 10" key="1">
    <citation type="submission" date="2020-07" db="EMBL/GenBank/DDBJ databases">
        <title>Sequencing the genomes of 1000 actinobacteria strains.</title>
        <authorList>
            <person name="Klenk H.-P."/>
        </authorList>
    </citation>
    <scope>NUCLEOTIDE SEQUENCE [LARGE SCALE GENOMIC DNA]</scope>
    <source>
        <strain evidence="9 10">DSM 45975</strain>
    </source>
</reference>
<evidence type="ECO:0000313" key="9">
    <source>
        <dbReference type="EMBL" id="MBA8823535.1"/>
    </source>
</evidence>
<evidence type="ECO:0000313" key="10">
    <source>
        <dbReference type="Proteomes" id="UP000569329"/>
    </source>
</evidence>
<dbReference type="InterPro" id="IPR001754">
    <property type="entry name" value="OMPdeCOase_dom"/>
</dbReference>
<keyword evidence="10" id="KW-1185">Reference proteome</keyword>
<dbReference type="InterPro" id="IPR018089">
    <property type="entry name" value="OMPdecase_AS"/>
</dbReference>
<evidence type="ECO:0000256" key="1">
    <source>
        <dbReference type="ARBA" id="ARBA00004861"/>
    </source>
</evidence>
<dbReference type="GO" id="GO:0004590">
    <property type="term" value="F:orotidine-5'-phosphate decarboxylase activity"/>
    <property type="evidence" value="ECO:0007669"/>
    <property type="project" value="UniProtKB-UniRule"/>
</dbReference>
<evidence type="ECO:0000256" key="7">
    <source>
        <dbReference type="HAMAP-Rule" id="MF_01215"/>
    </source>
</evidence>
<dbReference type="SUPFAM" id="SSF51366">
    <property type="entry name" value="Ribulose-phoshate binding barrel"/>
    <property type="match status" value="1"/>
</dbReference>
<comment type="caution">
    <text evidence="9">The sequence shown here is derived from an EMBL/GenBank/DDBJ whole genome shotgun (WGS) entry which is preliminary data.</text>
</comment>